<reference evidence="3" key="1">
    <citation type="submission" date="2023-07" db="EMBL/GenBank/DDBJ databases">
        <authorList>
            <consortium name="AG Swart"/>
            <person name="Singh M."/>
            <person name="Singh A."/>
            <person name="Seah K."/>
            <person name="Emmerich C."/>
        </authorList>
    </citation>
    <scope>NUCLEOTIDE SEQUENCE</scope>
    <source>
        <strain evidence="3">DP1</strain>
    </source>
</reference>
<dbReference type="InterPro" id="IPR018490">
    <property type="entry name" value="cNMP-bd_dom_sf"/>
</dbReference>
<dbReference type="PROSITE" id="PS50042">
    <property type="entry name" value="CNMP_BINDING_3"/>
    <property type="match status" value="3"/>
</dbReference>
<proteinExistence type="predicted"/>
<feature type="domain" description="Cyclic nucleotide-binding" evidence="2">
    <location>
        <begin position="187"/>
        <end position="248"/>
    </location>
</feature>
<dbReference type="CDD" id="cd00038">
    <property type="entry name" value="CAP_ED"/>
    <property type="match status" value="1"/>
</dbReference>
<dbReference type="PROSITE" id="PS00889">
    <property type="entry name" value="CNMP_BINDING_2"/>
    <property type="match status" value="1"/>
</dbReference>
<name>A0AAD1Y328_EUPCR</name>
<dbReference type="SUPFAM" id="SSF51206">
    <property type="entry name" value="cAMP-binding domain-like"/>
    <property type="match status" value="2"/>
</dbReference>
<gene>
    <name evidence="3" type="ORF">ECRASSUSDP1_LOCUS25178</name>
</gene>
<sequence length="851" mass="98749">MEIILKKPASERSEQNIRDLREYFKENKFFKEQEKENGEAWSEMILKAIKYQKINKGKYVMRFGDFGTTYYIIVKGKVEIRVPNVVNMEFTFKELMIYIHKNHEFIIKNEKSNKLLEIIYVYFPECFKKSKKYAFIPSVAENILYGDFDKKALQKHNGVFPSFKEKDDEGKWVEISKPFTFNFLNPITTASNGAAFGELALLNDKPRSATIITLEDTHFAILEKVDFKRVMEKSLKNKFAAKVNFLNNFPFIQNLTKIAKEKLSLLMKRVECKSGQRLTTEGEDLKYIYLIEEGEFEVQKTVYFNKKVDIVDGFFLRVFSTTKLHALKKLLGRNRIAYTEELRDKYKFVSESKVMKKKTFRLSIIGKEECAGIMEIKFNCPFAFTTVECHSRVGSVQKIDRSEFLKRIKLNSSPMIKTVKTKFNFYVQRLLALFRTHHISIPQSYEMIASEAGEDIDESDKSSDNGKEEKKASIPDENNKEQDEEDIDSDEEVKPSKAKKKLNRAVDKIFVKKKLGQLKMNKKNKKFSLVAGYTLDQNDYKPFKSSTKSVLEEVTIGDEDIRRMTIIRRSSRNINLRKTSSIQGRNAEEEDKESIPEIMRNNCLSPQAPQRFRSPQPGNPSMCRVKVIKVPSRKETIGSVSSLNSEDADRRVCKSTVKKRPYKTSGFVKAKSNNLLKPTVLPLASQRNQRKDLKFQNLDKCLEGIESKMVFSPQINTWKSSKVTRMKPLKKPYRLKTQAESKKPNSILNVINFDPGKERVSRNPGLPLKSKTSFPRINQLRKFRPRLQSTVDESQDHLDTSSLQDIADSIPNDIQIPFFKSQYSIGQKCIPYKKQGKMTFLRESYHKTSRY</sequence>
<accession>A0AAD1Y328</accession>
<dbReference type="Pfam" id="PF00027">
    <property type="entry name" value="cNMP_binding"/>
    <property type="match status" value="1"/>
</dbReference>
<evidence type="ECO:0000256" key="1">
    <source>
        <dbReference type="SAM" id="MobiDB-lite"/>
    </source>
</evidence>
<evidence type="ECO:0000313" key="4">
    <source>
        <dbReference type="Proteomes" id="UP001295684"/>
    </source>
</evidence>
<dbReference type="PANTHER" id="PTHR23011">
    <property type="entry name" value="CYCLIC NUCLEOTIDE-BINDING DOMAIN CONTAINING PROTEIN"/>
    <property type="match status" value="1"/>
</dbReference>
<evidence type="ECO:0000259" key="2">
    <source>
        <dbReference type="PROSITE" id="PS50042"/>
    </source>
</evidence>
<keyword evidence="4" id="KW-1185">Reference proteome</keyword>
<organism evidence="3 4">
    <name type="scientific">Euplotes crassus</name>
    <dbReference type="NCBI Taxonomy" id="5936"/>
    <lineage>
        <taxon>Eukaryota</taxon>
        <taxon>Sar</taxon>
        <taxon>Alveolata</taxon>
        <taxon>Ciliophora</taxon>
        <taxon>Intramacronucleata</taxon>
        <taxon>Spirotrichea</taxon>
        <taxon>Hypotrichia</taxon>
        <taxon>Euplotida</taxon>
        <taxon>Euplotidae</taxon>
        <taxon>Moneuplotes</taxon>
    </lineage>
</organism>
<dbReference type="InterPro" id="IPR014710">
    <property type="entry name" value="RmlC-like_jellyroll"/>
</dbReference>
<dbReference type="InterPro" id="IPR000595">
    <property type="entry name" value="cNMP-bd_dom"/>
</dbReference>
<dbReference type="AlphaFoldDB" id="A0AAD1Y328"/>
<protein>
    <recommendedName>
        <fullName evidence="2">Cyclic nucleotide-binding domain-containing protein</fullName>
    </recommendedName>
</protein>
<dbReference type="PANTHER" id="PTHR23011:SF28">
    <property type="entry name" value="CYCLIC NUCLEOTIDE-BINDING DOMAIN CONTAINING PROTEIN"/>
    <property type="match status" value="1"/>
</dbReference>
<dbReference type="Proteomes" id="UP001295684">
    <property type="component" value="Unassembled WGS sequence"/>
</dbReference>
<evidence type="ECO:0000313" key="3">
    <source>
        <dbReference type="EMBL" id="CAI2383669.1"/>
    </source>
</evidence>
<feature type="compositionally biased region" description="Acidic residues" evidence="1">
    <location>
        <begin position="482"/>
        <end position="491"/>
    </location>
</feature>
<dbReference type="EMBL" id="CAMPGE010025970">
    <property type="protein sequence ID" value="CAI2383669.1"/>
    <property type="molecule type" value="Genomic_DNA"/>
</dbReference>
<dbReference type="InterPro" id="IPR018488">
    <property type="entry name" value="cNMP-bd_CS"/>
</dbReference>
<feature type="region of interest" description="Disordered" evidence="1">
    <location>
        <begin position="453"/>
        <end position="499"/>
    </location>
</feature>
<feature type="domain" description="Cyclic nucleotide-binding" evidence="2">
    <location>
        <begin position="45"/>
        <end position="80"/>
    </location>
</feature>
<comment type="caution">
    <text evidence="3">The sequence shown here is derived from an EMBL/GenBank/DDBJ whole genome shotgun (WGS) entry which is preliminary data.</text>
</comment>
<feature type="compositionally biased region" description="Basic and acidic residues" evidence="1">
    <location>
        <begin position="459"/>
        <end position="481"/>
    </location>
</feature>
<feature type="domain" description="Cyclic nucleotide-binding" evidence="2">
    <location>
        <begin position="251"/>
        <end position="298"/>
    </location>
</feature>
<dbReference type="Gene3D" id="2.60.120.10">
    <property type="entry name" value="Jelly Rolls"/>
    <property type="match status" value="2"/>
</dbReference>